<feature type="region of interest" description="Disordered" evidence="1">
    <location>
        <begin position="20"/>
        <end position="81"/>
    </location>
</feature>
<sequence length="235" mass="23541">MALVVVAGGVAAVTMASPRPNAIASTGTPGPPSAGAAADPSLVGESVPSAAIPSAEAPPAIQEPESKVQAPTVAEGSGAQALGPMPRPLILGFTALTSTGQQINVSVGDCVARNPGGVAEVALHSYIVPCDTGGAELVTAFITLPDPIPSAEILNRIVFDACFAQIGWYTVVRDGQTSRSNVETGSVNSGGSIGQPARWWSVTAGTRLFAARRDDGGTVECSSGALVAEGDQPIR</sequence>
<gene>
    <name evidence="2" type="ORF">E3O44_15560</name>
</gene>
<accession>A0ABY2I944</accession>
<evidence type="ECO:0000313" key="3">
    <source>
        <dbReference type="Proteomes" id="UP000297608"/>
    </source>
</evidence>
<name>A0ABY2I944_9MICO</name>
<evidence type="ECO:0008006" key="4">
    <source>
        <dbReference type="Google" id="ProtNLM"/>
    </source>
</evidence>
<reference evidence="2 3" key="1">
    <citation type="submission" date="2019-03" db="EMBL/GenBank/DDBJ databases">
        <title>Genomics of glacier-inhabiting Cryobacterium strains.</title>
        <authorList>
            <person name="Liu Q."/>
            <person name="Xin Y.-H."/>
        </authorList>
    </citation>
    <scope>NUCLEOTIDE SEQUENCE [LARGE SCALE GENOMIC DNA]</scope>
    <source>
        <strain evidence="2 3">MDB2-B</strain>
    </source>
</reference>
<dbReference type="RefSeq" id="WP_134535695.1">
    <property type="nucleotide sequence ID" value="NZ_SOFG01000022.1"/>
</dbReference>
<evidence type="ECO:0000256" key="1">
    <source>
        <dbReference type="SAM" id="MobiDB-lite"/>
    </source>
</evidence>
<feature type="compositionally biased region" description="Low complexity" evidence="1">
    <location>
        <begin position="24"/>
        <end position="38"/>
    </location>
</feature>
<dbReference type="EMBL" id="SOFG01000022">
    <property type="protein sequence ID" value="TFB84254.1"/>
    <property type="molecule type" value="Genomic_DNA"/>
</dbReference>
<keyword evidence="3" id="KW-1185">Reference proteome</keyword>
<proteinExistence type="predicted"/>
<comment type="caution">
    <text evidence="2">The sequence shown here is derived from an EMBL/GenBank/DDBJ whole genome shotgun (WGS) entry which is preliminary data.</text>
</comment>
<protein>
    <recommendedName>
        <fullName evidence="4">Septum formation-related domain-containing protein</fullName>
    </recommendedName>
</protein>
<evidence type="ECO:0000313" key="2">
    <source>
        <dbReference type="EMBL" id="TFB84254.1"/>
    </source>
</evidence>
<dbReference type="Proteomes" id="UP000297608">
    <property type="component" value="Unassembled WGS sequence"/>
</dbReference>
<organism evidence="2 3">
    <name type="scientific">Cryobacterium algoricola</name>
    <dbReference type="NCBI Taxonomy" id="1259183"/>
    <lineage>
        <taxon>Bacteria</taxon>
        <taxon>Bacillati</taxon>
        <taxon>Actinomycetota</taxon>
        <taxon>Actinomycetes</taxon>
        <taxon>Micrococcales</taxon>
        <taxon>Microbacteriaceae</taxon>
        <taxon>Cryobacterium</taxon>
    </lineage>
</organism>
<feature type="compositionally biased region" description="Low complexity" evidence="1">
    <location>
        <begin position="45"/>
        <end position="63"/>
    </location>
</feature>